<proteinExistence type="predicted"/>
<evidence type="ECO:0000313" key="2">
    <source>
        <dbReference type="EMBL" id="MBB4021712.1"/>
    </source>
</evidence>
<dbReference type="GO" id="GO:0005829">
    <property type="term" value="C:cytosol"/>
    <property type="evidence" value="ECO:0007669"/>
    <property type="project" value="TreeGrafter"/>
</dbReference>
<comment type="caution">
    <text evidence="2">The sequence shown here is derived from an EMBL/GenBank/DDBJ whole genome shotgun (WGS) entry which is preliminary data.</text>
</comment>
<evidence type="ECO:0000313" key="3">
    <source>
        <dbReference type="Proteomes" id="UP000585681"/>
    </source>
</evidence>
<dbReference type="InterPro" id="IPR005025">
    <property type="entry name" value="FMN_Rdtase-like_dom"/>
</dbReference>
<dbReference type="SUPFAM" id="SSF52218">
    <property type="entry name" value="Flavoproteins"/>
    <property type="match status" value="1"/>
</dbReference>
<dbReference type="InterPro" id="IPR050712">
    <property type="entry name" value="NAD(P)H-dep_reductase"/>
</dbReference>
<dbReference type="Proteomes" id="UP000585681">
    <property type="component" value="Unassembled WGS sequence"/>
</dbReference>
<protein>
    <submittedName>
        <fullName evidence="2">Chromate reductase</fullName>
    </submittedName>
</protein>
<dbReference type="GO" id="GO:0010181">
    <property type="term" value="F:FMN binding"/>
    <property type="evidence" value="ECO:0007669"/>
    <property type="project" value="TreeGrafter"/>
</dbReference>
<organism evidence="2 3">
    <name type="scientific">Actibacterium naphthalenivorans</name>
    <dbReference type="NCBI Taxonomy" id="1614693"/>
    <lineage>
        <taxon>Bacteria</taxon>
        <taxon>Pseudomonadati</taxon>
        <taxon>Pseudomonadota</taxon>
        <taxon>Alphaproteobacteria</taxon>
        <taxon>Rhodobacterales</taxon>
        <taxon>Roseobacteraceae</taxon>
        <taxon>Actibacterium</taxon>
    </lineage>
</organism>
<evidence type="ECO:0000259" key="1">
    <source>
        <dbReference type="Pfam" id="PF03358"/>
    </source>
</evidence>
<accession>A0A840CCB9</accession>
<dbReference type="AlphaFoldDB" id="A0A840CCB9"/>
<feature type="domain" description="NADPH-dependent FMN reductase-like" evidence="1">
    <location>
        <begin position="6"/>
        <end position="146"/>
    </location>
</feature>
<dbReference type="PANTHER" id="PTHR30543:SF21">
    <property type="entry name" value="NAD(P)H-DEPENDENT FMN REDUCTASE LOT6"/>
    <property type="match status" value="1"/>
</dbReference>
<dbReference type="GO" id="GO:0016491">
    <property type="term" value="F:oxidoreductase activity"/>
    <property type="evidence" value="ECO:0007669"/>
    <property type="project" value="InterPro"/>
</dbReference>
<reference evidence="2" key="1">
    <citation type="submission" date="2020-08" db="EMBL/GenBank/DDBJ databases">
        <title>Genomic Encyclopedia of Type Strains, Phase IV (KMG-IV): sequencing the most valuable type-strain genomes for metagenomic binning, comparative biology and taxonomic classification.</title>
        <authorList>
            <person name="Goeker M."/>
        </authorList>
    </citation>
    <scope>NUCLEOTIDE SEQUENCE [LARGE SCALE GENOMIC DNA]</scope>
    <source>
        <strain evidence="2">DSM 105040</strain>
    </source>
</reference>
<dbReference type="EMBL" id="JACIEQ010000001">
    <property type="protein sequence ID" value="MBB4021712.1"/>
    <property type="molecule type" value="Genomic_DNA"/>
</dbReference>
<sequence length="184" mass="20211">MSKYDVALLVGSFRTGSLNQRLADSIVRLAPDSLNFRQLRMDDLPFYNQDIEPARTEAVNRLASDLAKADAVLIVTPEYNRSIPAVLKNAIDWVSKPGDKNVWRDMPVAMAGTSPGAIGTAVGQQHLRQVLSVLRAHVLPGECYISFKTPDLISETGVVSEASTEAFLKEFIDRFAGYVAKMRG</sequence>
<gene>
    <name evidence="2" type="ORF">GGR17_001503</name>
</gene>
<dbReference type="Pfam" id="PF03358">
    <property type="entry name" value="FMN_red"/>
    <property type="match status" value="1"/>
</dbReference>
<dbReference type="InterPro" id="IPR029039">
    <property type="entry name" value="Flavoprotein-like_sf"/>
</dbReference>
<name>A0A840CCB9_9RHOB</name>
<dbReference type="Gene3D" id="3.40.50.360">
    <property type="match status" value="1"/>
</dbReference>
<dbReference type="RefSeq" id="WP_054540203.1">
    <property type="nucleotide sequence ID" value="NZ_JACIEQ010000001.1"/>
</dbReference>
<keyword evidence="3" id="KW-1185">Reference proteome</keyword>
<dbReference type="PANTHER" id="PTHR30543">
    <property type="entry name" value="CHROMATE REDUCTASE"/>
    <property type="match status" value="1"/>
</dbReference>